<dbReference type="RefSeq" id="WP_086333668.1">
    <property type="nucleotide sequence ID" value="NZ_CP018791.1"/>
</dbReference>
<dbReference type="AlphaFoldDB" id="A0A1X9T173"/>
<gene>
    <name evidence="1" type="ORF">CVIC8964_0809</name>
</gene>
<proteinExistence type="predicted"/>
<dbReference type="STRING" id="1660074.CVIC8964_0809"/>
<evidence type="ECO:0000313" key="2">
    <source>
        <dbReference type="Proteomes" id="UP000194265"/>
    </source>
</evidence>
<dbReference type="EMBL" id="CP018791">
    <property type="protein sequence ID" value="ARR02221.1"/>
    <property type="molecule type" value="Genomic_DNA"/>
</dbReference>
<dbReference type="Proteomes" id="UP000194265">
    <property type="component" value="Chromosome"/>
</dbReference>
<evidence type="ECO:0000313" key="1">
    <source>
        <dbReference type="EMBL" id="ARR02221.1"/>
    </source>
</evidence>
<protein>
    <submittedName>
        <fullName evidence="1">Uncharacterized protein</fullName>
    </submittedName>
</protein>
<sequence length="121" mass="13991">MGYIVYGILALILGLLWWQNGALQDELKEQHSINLLVTKANEKWQNEIEKLNLEFSKGLESLSELKSKKEIERVYVKEVSNNTNSCIDAINAVYERLWERENNRTDKDAKSSYTNEPISAN</sequence>
<organism evidence="1 2">
    <name type="scientific">Campylobacter vicugnae</name>
    <dbReference type="NCBI Taxonomy" id="1660076"/>
    <lineage>
        <taxon>Bacteria</taxon>
        <taxon>Pseudomonadati</taxon>
        <taxon>Campylobacterota</taxon>
        <taxon>Epsilonproteobacteria</taxon>
        <taxon>Campylobacterales</taxon>
        <taxon>Campylobacteraceae</taxon>
        <taxon>Campylobacter</taxon>
    </lineage>
</organism>
<reference evidence="1 2" key="1">
    <citation type="journal article" date="2017" name="Genome Biol. Evol.">
        <title>Comparative Genomic Analysis Identifies a Campylobacter Clade Deficient in Selenium Metabolism.</title>
        <authorList>
            <person name="Miller W.G."/>
            <person name="Yee E."/>
            <person name="Lopes B.S."/>
            <person name="Chapman M.H."/>
            <person name="Huynh S."/>
            <person name="Bono J.L."/>
            <person name="Parker C.T."/>
            <person name="Strachan N.J.C."/>
            <person name="Forbes K.J."/>
        </authorList>
    </citation>
    <scope>NUCLEOTIDE SEQUENCE [LARGE SCALE GENOMIC DNA]</scope>
    <source>
        <strain evidence="1 2">RM8964</strain>
    </source>
</reference>
<accession>A0A1X9T173</accession>
<name>A0A1X9T173_9BACT</name>
<dbReference type="OrthoDB" id="9919087at2"/>